<dbReference type="Proteomes" id="UP000322791">
    <property type="component" value="Unassembled WGS sequence"/>
</dbReference>
<organism evidence="2 3">
    <name type="scientific">Hymenobacter lutimineralis</name>
    <dbReference type="NCBI Taxonomy" id="2606448"/>
    <lineage>
        <taxon>Bacteria</taxon>
        <taxon>Pseudomonadati</taxon>
        <taxon>Bacteroidota</taxon>
        <taxon>Cytophagia</taxon>
        <taxon>Cytophagales</taxon>
        <taxon>Hymenobacteraceae</taxon>
        <taxon>Hymenobacter</taxon>
    </lineage>
</organism>
<evidence type="ECO:0000256" key="1">
    <source>
        <dbReference type="SAM" id="SignalP"/>
    </source>
</evidence>
<comment type="caution">
    <text evidence="2">The sequence shown here is derived from an EMBL/GenBank/DDBJ whole genome shotgun (WGS) entry which is preliminary data.</text>
</comment>
<gene>
    <name evidence="2" type="ORF">FY528_05895</name>
</gene>
<keyword evidence="3" id="KW-1185">Reference proteome</keyword>
<dbReference type="AlphaFoldDB" id="A0A5D6V9H3"/>
<proteinExistence type="predicted"/>
<feature type="signal peptide" evidence="1">
    <location>
        <begin position="1"/>
        <end position="22"/>
    </location>
</feature>
<dbReference type="Pfam" id="PF16119">
    <property type="entry name" value="DUF4835"/>
    <property type="match status" value="1"/>
</dbReference>
<name>A0A5D6V9H3_9BACT</name>
<evidence type="ECO:0000313" key="2">
    <source>
        <dbReference type="EMBL" id="TYZ11885.1"/>
    </source>
</evidence>
<dbReference type="EMBL" id="VTHL01000004">
    <property type="protein sequence ID" value="TYZ11885.1"/>
    <property type="molecule type" value="Genomic_DNA"/>
</dbReference>
<accession>A0A5D6V9H3</accession>
<reference evidence="2 3" key="1">
    <citation type="submission" date="2019-08" db="EMBL/GenBank/DDBJ databases">
        <authorList>
            <person name="Seo M.-J."/>
        </authorList>
    </citation>
    <scope>NUCLEOTIDE SEQUENCE [LARGE SCALE GENOMIC DNA]</scope>
    <source>
        <strain evidence="2 3">KIGAM108</strain>
    </source>
</reference>
<feature type="chain" id="PRO_5022997801" evidence="1">
    <location>
        <begin position="23"/>
        <end position="304"/>
    </location>
</feature>
<protein>
    <submittedName>
        <fullName evidence="2">DUF4835 family protein</fullName>
    </submittedName>
</protein>
<keyword evidence="1" id="KW-0732">Signal</keyword>
<evidence type="ECO:0000313" key="3">
    <source>
        <dbReference type="Proteomes" id="UP000322791"/>
    </source>
</evidence>
<dbReference type="InterPro" id="IPR032274">
    <property type="entry name" value="DUF4835"/>
</dbReference>
<sequence length="304" mass="34737">MPKYFFACLLLMLAVRPWSASAQELNCEVTINTENVNIADRQLVTQMQKDITQFLNTRRWTNETYRPEERIRCKLYIGINAIPQDGTYQATAVWVSTRPVYGTGYETNVFSFSDKGWVFSYSPQNPLDYSETSFTSNLSSLLSFYAYLMIGMDHDTFAPMGGSPYYDIAQRIVNNAASQTLENDKGWKDGESRNRYWLLNNLQDPQLKDCRSALYAYYRQGLDVFIEKPNDARASIQTGLQGIQQAAVRRPGTLIVRAFFEAKADEIANVFRTSPEQSQKESVVTMLSEVDPTNSAKYQTILKR</sequence>